<evidence type="ECO:0000313" key="3">
    <source>
        <dbReference type="Proteomes" id="UP000242469"/>
    </source>
</evidence>
<protein>
    <submittedName>
        <fullName evidence="2">Protoglobin</fullName>
    </submittedName>
</protein>
<dbReference type="GO" id="GO:0019825">
    <property type="term" value="F:oxygen binding"/>
    <property type="evidence" value="ECO:0007669"/>
    <property type="project" value="InterPro"/>
</dbReference>
<organism evidence="2 3">
    <name type="scientific">Marinobacterium iners DSM 11526</name>
    <dbReference type="NCBI Taxonomy" id="1122198"/>
    <lineage>
        <taxon>Bacteria</taxon>
        <taxon>Pseudomonadati</taxon>
        <taxon>Pseudomonadota</taxon>
        <taxon>Gammaproteobacteria</taxon>
        <taxon>Oceanospirillales</taxon>
        <taxon>Oceanospirillaceae</taxon>
        <taxon>Marinobacterium</taxon>
    </lineage>
</organism>
<dbReference type="InterPro" id="IPR039379">
    <property type="entry name" value="Protoglobin_sensor_dom"/>
</dbReference>
<name>A0A1H4GZE6_9GAMM</name>
<accession>A0A1H4GZE6</accession>
<dbReference type="STRING" id="1122198.SAMN02745729_12212"/>
<dbReference type="Proteomes" id="UP000242469">
    <property type="component" value="Unassembled WGS sequence"/>
</dbReference>
<dbReference type="CDD" id="cd01068">
    <property type="entry name" value="globin_sensor"/>
    <property type="match status" value="1"/>
</dbReference>
<sequence>MSQTDFATLCQRGKLNSGFDSEDEKLLIQEGGRLLPYLAEVTEKFYDELQQIPAAVPYLEGRVEGLKATHLAWLQTIFSGPYDANFAASMHKVGEVHVQVKLPVEFMASGTLLIKKHLVPILTQVYAGDALRMGLMMKAVNGVTGFCLIIMQESYQSSLLAQELDKFMAITGISRALFNNLANAYKDDGGAGMV</sequence>
<dbReference type="GO" id="GO:0020037">
    <property type="term" value="F:heme binding"/>
    <property type="evidence" value="ECO:0007669"/>
    <property type="project" value="InterPro"/>
</dbReference>
<gene>
    <name evidence="2" type="ORF">SAMN02745729_12212</name>
</gene>
<dbReference type="Pfam" id="PF11563">
    <property type="entry name" value="Protoglobin"/>
    <property type="match status" value="1"/>
</dbReference>
<reference evidence="3" key="1">
    <citation type="submission" date="2016-10" db="EMBL/GenBank/DDBJ databases">
        <authorList>
            <person name="Varghese N."/>
            <person name="Submissions S."/>
        </authorList>
    </citation>
    <scope>NUCLEOTIDE SEQUENCE [LARGE SCALE GENOMIC DNA]</scope>
    <source>
        <strain evidence="3">DSM 11526</strain>
    </source>
</reference>
<dbReference type="AlphaFoldDB" id="A0A1H4GZE6"/>
<dbReference type="EMBL" id="FNRJ01000022">
    <property type="protein sequence ID" value="SEB14268.1"/>
    <property type="molecule type" value="Genomic_DNA"/>
</dbReference>
<dbReference type="OrthoDB" id="6088008at2"/>
<proteinExistence type="predicted"/>
<evidence type="ECO:0000259" key="1">
    <source>
        <dbReference type="Pfam" id="PF11563"/>
    </source>
</evidence>
<keyword evidence="3" id="KW-1185">Reference proteome</keyword>
<dbReference type="InterPro" id="IPR044398">
    <property type="entry name" value="Globin-sensor_dom"/>
</dbReference>
<dbReference type="Gene3D" id="1.10.490.10">
    <property type="entry name" value="Globins"/>
    <property type="match status" value="1"/>
</dbReference>
<dbReference type="InterPro" id="IPR012292">
    <property type="entry name" value="Globin/Proto"/>
</dbReference>
<dbReference type="InterPro" id="IPR009050">
    <property type="entry name" value="Globin-like_sf"/>
</dbReference>
<dbReference type="RefSeq" id="WP_091827911.1">
    <property type="nucleotide sequence ID" value="NZ_FNRJ01000022.1"/>
</dbReference>
<feature type="domain" description="Globin-sensor" evidence="1">
    <location>
        <begin position="18"/>
        <end position="158"/>
    </location>
</feature>
<dbReference type="SUPFAM" id="SSF46458">
    <property type="entry name" value="Globin-like"/>
    <property type="match status" value="1"/>
</dbReference>
<evidence type="ECO:0000313" key="2">
    <source>
        <dbReference type="EMBL" id="SEB14268.1"/>
    </source>
</evidence>